<proteinExistence type="predicted"/>
<organism evidence="1 2">
    <name type="scientific">Elysia crispata</name>
    <name type="common">lettuce slug</name>
    <dbReference type="NCBI Taxonomy" id="231223"/>
    <lineage>
        <taxon>Eukaryota</taxon>
        <taxon>Metazoa</taxon>
        <taxon>Spiralia</taxon>
        <taxon>Lophotrochozoa</taxon>
        <taxon>Mollusca</taxon>
        <taxon>Gastropoda</taxon>
        <taxon>Heterobranchia</taxon>
        <taxon>Euthyneura</taxon>
        <taxon>Panpulmonata</taxon>
        <taxon>Sacoglossa</taxon>
        <taxon>Placobranchoidea</taxon>
        <taxon>Plakobranchidae</taxon>
        <taxon>Elysia</taxon>
    </lineage>
</organism>
<reference evidence="1" key="1">
    <citation type="journal article" date="2023" name="G3 (Bethesda)">
        <title>A reference genome for the long-term kleptoplast-retaining sea slug Elysia crispata morphotype clarki.</title>
        <authorList>
            <person name="Eastman K.E."/>
            <person name="Pendleton A.L."/>
            <person name="Shaikh M.A."/>
            <person name="Suttiyut T."/>
            <person name="Ogas R."/>
            <person name="Tomko P."/>
            <person name="Gavelis G."/>
            <person name="Widhalm J.R."/>
            <person name="Wisecaver J.H."/>
        </authorList>
    </citation>
    <scope>NUCLEOTIDE SEQUENCE</scope>
    <source>
        <strain evidence="1">ECLA1</strain>
    </source>
</reference>
<evidence type="ECO:0000313" key="1">
    <source>
        <dbReference type="EMBL" id="KAK3761444.1"/>
    </source>
</evidence>
<gene>
    <name evidence="1" type="ORF">RRG08_065265</name>
</gene>
<dbReference type="AlphaFoldDB" id="A0AAE1D8J3"/>
<dbReference type="EMBL" id="JAWDGP010004892">
    <property type="protein sequence ID" value="KAK3761444.1"/>
    <property type="molecule type" value="Genomic_DNA"/>
</dbReference>
<accession>A0AAE1D8J3</accession>
<evidence type="ECO:0000313" key="2">
    <source>
        <dbReference type="Proteomes" id="UP001283361"/>
    </source>
</evidence>
<name>A0AAE1D8J3_9GAST</name>
<protein>
    <submittedName>
        <fullName evidence="1">Uncharacterized protein</fullName>
    </submittedName>
</protein>
<sequence>MFEIINSTTNFRIQFELFIALKTCRWKFHVGNGGQLSGPDGNLIVFFPNASVVENDAHGNLNLLASASPPEGFLLQRMSPPGLSSRDRLDFSFIESTD</sequence>
<keyword evidence="2" id="KW-1185">Reference proteome</keyword>
<dbReference type="Proteomes" id="UP001283361">
    <property type="component" value="Unassembled WGS sequence"/>
</dbReference>
<comment type="caution">
    <text evidence="1">The sequence shown here is derived from an EMBL/GenBank/DDBJ whole genome shotgun (WGS) entry which is preliminary data.</text>
</comment>